<comment type="subcellular location">
    <subcellularLocation>
        <location evidence="1">Cell membrane</location>
        <topology evidence="1">Multi-pass membrane protein</topology>
    </subcellularLocation>
</comment>
<feature type="transmembrane region" description="Helical" evidence="6">
    <location>
        <begin position="13"/>
        <end position="34"/>
    </location>
</feature>
<evidence type="ECO:0000256" key="1">
    <source>
        <dbReference type="ARBA" id="ARBA00004651"/>
    </source>
</evidence>
<feature type="domain" description="PLD phosphodiesterase" evidence="7">
    <location>
        <begin position="227"/>
        <end position="254"/>
    </location>
</feature>
<dbReference type="GO" id="GO:0032049">
    <property type="term" value="P:cardiolipin biosynthetic process"/>
    <property type="evidence" value="ECO:0007669"/>
    <property type="project" value="UniProtKB-ARBA"/>
</dbReference>
<dbReference type="EC" id="2.7.8.-" evidence="8"/>
<dbReference type="InterPro" id="IPR025202">
    <property type="entry name" value="PLD-like_dom"/>
</dbReference>
<dbReference type="PANTHER" id="PTHR21248:SF22">
    <property type="entry name" value="PHOSPHOLIPASE D"/>
    <property type="match status" value="1"/>
</dbReference>
<evidence type="ECO:0000256" key="4">
    <source>
        <dbReference type="ARBA" id="ARBA00022989"/>
    </source>
</evidence>
<evidence type="ECO:0000256" key="3">
    <source>
        <dbReference type="ARBA" id="ARBA00022692"/>
    </source>
</evidence>
<keyword evidence="8" id="KW-0808">Transferase</keyword>
<dbReference type="Pfam" id="PF13091">
    <property type="entry name" value="PLDc_2"/>
    <property type="match status" value="2"/>
</dbReference>
<keyword evidence="4 6" id="KW-1133">Transmembrane helix</keyword>
<feature type="domain" description="PLD phosphodiesterase" evidence="7">
    <location>
        <begin position="412"/>
        <end position="439"/>
    </location>
</feature>
<organism evidence="8">
    <name type="scientific">Schaalia odontolytica</name>
    <dbReference type="NCBI Taxonomy" id="1660"/>
    <lineage>
        <taxon>Bacteria</taxon>
        <taxon>Bacillati</taxon>
        <taxon>Actinomycetota</taxon>
        <taxon>Actinomycetes</taxon>
        <taxon>Actinomycetales</taxon>
        <taxon>Actinomycetaceae</taxon>
        <taxon>Schaalia</taxon>
    </lineage>
</organism>
<dbReference type="PROSITE" id="PS50035">
    <property type="entry name" value="PLD"/>
    <property type="match status" value="2"/>
</dbReference>
<accession>A0A6N2RJM2</accession>
<dbReference type="PANTHER" id="PTHR21248">
    <property type="entry name" value="CARDIOLIPIN SYNTHASE"/>
    <property type="match status" value="1"/>
</dbReference>
<dbReference type="Gene3D" id="3.30.870.10">
    <property type="entry name" value="Endonuclease Chain A"/>
    <property type="match status" value="2"/>
</dbReference>
<keyword evidence="3 6" id="KW-0812">Transmembrane</keyword>
<dbReference type="SMART" id="SM00155">
    <property type="entry name" value="PLDc"/>
    <property type="match status" value="2"/>
</dbReference>
<dbReference type="InterPro" id="IPR027379">
    <property type="entry name" value="CLS_N"/>
</dbReference>
<evidence type="ECO:0000256" key="2">
    <source>
        <dbReference type="ARBA" id="ARBA00022475"/>
    </source>
</evidence>
<dbReference type="SUPFAM" id="SSF56024">
    <property type="entry name" value="Phospholipase D/nuclease"/>
    <property type="match status" value="2"/>
</dbReference>
<sequence length="499" mass="56054">MPLPAPLTHQPPLWVWFLVGTFELVIRLIALGVVPKRRRASTSTAWLLLIFLWPVVGVPLYLIFGSWWAMGKSLRSDPAAHQLVKGILRGDRGNEGGLVNDAMDERTASLMRLNQKQTSFPPSDGRVLQLLGDTDQAFEAMAREVDQATHHVNVLYFQTSWDHSTDPLYKALVRACARGVKVRLLIDHHGLRTIPGWRGFSRMLDESGIEWHLMLPMSIFKGHIRRPDLRNHRKLLIIDGQKAFIGSHNLVASDYDTPAYQKAGIEYHDTSVEVSGAVVRQVQAVFASDWYYATKQELSLEELNLSGDGEVHDGAMGQPMQIIPSGPSYPSEPNLRMFISMVSQARRHVSIASPYFIPDEPLLAALTGAAMSGVRVDLYVSEQFDQFLVGHAQRAYYESLLISGVNVHLYAPPHMLHSKYVVIDGELAAIGSSNMDYRSFGLNYEVMLLAQDPHLVQLLEGNNRRIEASSRLLSLEEWNALPWYKHYIDNICRLGSALL</sequence>
<gene>
    <name evidence="8" type="primary">cls</name>
    <name evidence="8" type="ORF">AOLFYP35_00395</name>
</gene>
<dbReference type="GO" id="GO:0005886">
    <property type="term" value="C:plasma membrane"/>
    <property type="evidence" value="ECO:0007669"/>
    <property type="project" value="UniProtKB-SubCell"/>
</dbReference>
<dbReference type="Pfam" id="PF13396">
    <property type="entry name" value="PLDc_N"/>
    <property type="match status" value="1"/>
</dbReference>
<reference evidence="8" key="1">
    <citation type="submission" date="2019-11" db="EMBL/GenBank/DDBJ databases">
        <authorList>
            <person name="Feng L."/>
        </authorList>
    </citation>
    <scope>NUCLEOTIDE SEQUENCE</scope>
    <source>
        <strain evidence="8">AodontolyticusLFYP35</strain>
    </source>
</reference>
<dbReference type="InterPro" id="IPR001736">
    <property type="entry name" value="PLipase_D/transphosphatidylase"/>
</dbReference>
<dbReference type="EMBL" id="CACRSM010000002">
    <property type="protein sequence ID" value="VYS81212.1"/>
    <property type="molecule type" value="Genomic_DNA"/>
</dbReference>
<evidence type="ECO:0000313" key="8">
    <source>
        <dbReference type="EMBL" id="VYS81212.1"/>
    </source>
</evidence>
<evidence type="ECO:0000256" key="6">
    <source>
        <dbReference type="SAM" id="Phobius"/>
    </source>
</evidence>
<proteinExistence type="predicted"/>
<keyword evidence="2" id="KW-1003">Cell membrane</keyword>
<evidence type="ECO:0000256" key="5">
    <source>
        <dbReference type="ARBA" id="ARBA00023136"/>
    </source>
</evidence>
<evidence type="ECO:0000259" key="7">
    <source>
        <dbReference type="PROSITE" id="PS50035"/>
    </source>
</evidence>
<keyword evidence="5 6" id="KW-0472">Membrane</keyword>
<feature type="transmembrane region" description="Helical" evidence="6">
    <location>
        <begin position="46"/>
        <end position="70"/>
    </location>
</feature>
<dbReference type="AlphaFoldDB" id="A0A6N2RJM2"/>
<dbReference type="GO" id="GO:0008808">
    <property type="term" value="F:cardiolipin synthase activity"/>
    <property type="evidence" value="ECO:0007669"/>
    <property type="project" value="TreeGrafter"/>
</dbReference>
<name>A0A6N2RJM2_9ACTO</name>
<protein>
    <submittedName>
        <fullName evidence="8">Cardiolipin synthase</fullName>
        <ecNumber evidence="8">2.7.8.-</ecNumber>
    </submittedName>
</protein>